<comment type="caution">
    <text evidence="7">The sequence shown here is derived from an EMBL/GenBank/DDBJ whole genome shotgun (WGS) entry which is preliminary data.</text>
</comment>
<dbReference type="CDD" id="cd17546">
    <property type="entry name" value="REC_hyHK_CKI1_RcsC-like"/>
    <property type="match status" value="1"/>
</dbReference>
<dbReference type="Gene3D" id="3.40.50.2300">
    <property type="match status" value="1"/>
</dbReference>
<dbReference type="FunFam" id="3.40.50.2300:FF:000146">
    <property type="entry name" value="Putative two-component response regulator SSK1p"/>
    <property type="match status" value="1"/>
</dbReference>
<evidence type="ECO:0000313" key="7">
    <source>
        <dbReference type="EMBL" id="KPI42585.1"/>
    </source>
</evidence>
<evidence type="ECO:0000256" key="3">
    <source>
        <dbReference type="ARBA" id="ARBA00093463"/>
    </source>
</evidence>
<name>A0A0N1HTU4_9EURO</name>
<feature type="compositionally biased region" description="Basic and acidic residues" evidence="5">
    <location>
        <begin position="182"/>
        <end position="198"/>
    </location>
</feature>
<dbReference type="SUPFAM" id="SSF52172">
    <property type="entry name" value="CheY-like"/>
    <property type="match status" value="1"/>
</dbReference>
<dbReference type="GeneID" id="28742339"/>
<dbReference type="SMART" id="SM00448">
    <property type="entry name" value="REC"/>
    <property type="match status" value="1"/>
</dbReference>
<accession>A0A0N1HTU4</accession>
<feature type="modified residue" description="4-aspartylphosphate" evidence="4">
    <location>
        <position position="421"/>
    </location>
</feature>
<keyword evidence="1 4" id="KW-0597">Phosphoprotein</keyword>
<evidence type="ECO:0000256" key="4">
    <source>
        <dbReference type="PROSITE-ProRule" id="PRU00169"/>
    </source>
</evidence>
<feature type="region of interest" description="Disordered" evidence="5">
    <location>
        <begin position="283"/>
        <end position="364"/>
    </location>
</feature>
<dbReference type="Pfam" id="PF00072">
    <property type="entry name" value="Response_reg"/>
    <property type="match status" value="1"/>
</dbReference>
<feature type="region of interest" description="Disordered" evidence="5">
    <location>
        <begin position="569"/>
        <end position="684"/>
    </location>
</feature>
<feature type="domain" description="Response regulatory" evidence="6">
    <location>
        <begin position="372"/>
        <end position="522"/>
    </location>
</feature>
<feature type="region of interest" description="Disordered" evidence="5">
    <location>
        <begin position="179"/>
        <end position="206"/>
    </location>
</feature>
<dbReference type="AlphaFoldDB" id="A0A0N1HTU4"/>
<proteinExistence type="inferred from homology"/>
<gene>
    <name evidence="7" type="ORF">AB675_9885</name>
</gene>
<feature type="region of interest" description="Disordered" evidence="5">
    <location>
        <begin position="218"/>
        <end position="258"/>
    </location>
</feature>
<dbReference type="EMBL" id="LFJN01000007">
    <property type="protein sequence ID" value="KPI42585.1"/>
    <property type="molecule type" value="Genomic_DNA"/>
</dbReference>
<dbReference type="RefSeq" id="XP_018002548.1">
    <property type="nucleotide sequence ID" value="XM_018150459.1"/>
</dbReference>
<dbReference type="InterPro" id="IPR011006">
    <property type="entry name" value="CheY-like_superfamily"/>
</dbReference>
<comment type="similarity">
    <text evidence="3">Belongs to the SSK1 family.</text>
</comment>
<feature type="compositionally biased region" description="Basic and acidic residues" evidence="5">
    <location>
        <begin position="605"/>
        <end position="648"/>
    </location>
</feature>
<dbReference type="Proteomes" id="UP000038010">
    <property type="component" value="Unassembled WGS sequence"/>
</dbReference>
<feature type="compositionally biased region" description="Basic and acidic residues" evidence="5">
    <location>
        <begin position="569"/>
        <end position="594"/>
    </location>
</feature>
<evidence type="ECO:0000259" key="6">
    <source>
        <dbReference type="PROSITE" id="PS50110"/>
    </source>
</evidence>
<dbReference type="PROSITE" id="PS50110">
    <property type="entry name" value="RESPONSE_REGULATORY"/>
    <property type="match status" value="1"/>
</dbReference>
<feature type="compositionally biased region" description="Acidic residues" evidence="5">
    <location>
        <begin position="675"/>
        <end position="684"/>
    </location>
</feature>
<dbReference type="OrthoDB" id="21225at2759"/>
<evidence type="ECO:0000313" key="8">
    <source>
        <dbReference type="Proteomes" id="UP000038010"/>
    </source>
</evidence>
<feature type="region of interest" description="Disordered" evidence="5">
    <location>
        <begin position="19"/>
        <end position="119"/>
    </location>
</feature>
<evidence type="ECO:0000256" key="1">
    <source>
        <dbReference type="ARBA" id="ARBA00022553"/>
    </source>
</evidence>
<dbReference type="VEuPathDB" id="FungiDB:AB675_9885"/>
<evidence type="ECO:0000256" key="2">
    <source>
        <dbReference type="ARBA" id="ARBA00023012"/>
    </source>
</evidence>
<dbReference type="InterPro" id="IPR001789">
    <property type="entry name" value="Sig_transdc_resp-reg_receiver"/>
</dbReference>
<reference evidence="7 8" key="1">
    <citation type="submission" date="2015-06" db="EMBL/GenBank/DDBJ databases">
        <title>Draft genome of the ant-associated black yeast Phialophora attae CBS 131958.</title>
        <authorList>
            <person name="Moreno L.F."/>
            <person name="Stielow B.J."/>
            <person name="de Hoog S."/>
            <person name="Vicente V.A."/>
            <person name="Weiss V.A."/>
            <person name="de Vries M."/>
            <person name="Cruz L.M."/>
            <person name="Souza E.M."/>
        </authorList>
    </citation>
    <scope>NUCLEOTIDE SEQUENCE [LARGE SCALE GENOMIC DNA]</scope>
    <source>
        <strain evidence="7 8">CBS 131958</strain>
    </source>
</reference>
<keyword evidence="8" id="KW-1185">Reference proteome</keyword>
<keyword evidence="2" id="KW-0902">Two-component regulatory system</keyword>
<feature type="compositionally biased region" description="Polar residues" evidence="5">
    <location>
        <begin position="654"/>
        <end position="665"/>
    </location>
</feature>
<feature type="compositionally biased region" description="Low complexity" evidence="5">
    <location>
        <begin position="19"/>
        <end position="28"/>
    </location>
</feature>
<dbReference type="PANTHER" id="PTHR45339">
    <property type="entry name" value="HYBRID SIGNAL TRANSDUCTION HISTIDINE KINASE J"/>
    <property type="match status" value="1"/>
</dbReference>
<sequence>MPRMKIRETARASRIPLLRSLSGSLLIGSRRRSKSRSSEYRTSDQDTAPPVPSIPSTARTNDTTPHTVEAPTPVTSVNPSIAITDVDEPSTHSRPPSASPDHDSHVHTQPSIAAPVMPRKVWVKRPNASATRVEVNSDDLVDNLRDVILLKYANSLGRTIDSPDIILKLVTRDQLHTNNNAGHERALGPEEPVGRTLDDNYPGGQGIDDALIIELSKNRSTPKPSPRPGNHQMSYNGGYFMPVQYRPDEGAPDYFGPVQMQSPQMVQTQNGPIPSMAILAAGQQQPLPSPGGEPKNQLNGQPAQPIPTPPAPTSDQHKPSITPPNRVGSPRPGQRPKKKKSSGPRASAGAINGETPKPASASLLDGTVPPINVLIVEDNVINLRLLEAFMKRLKVRWTSAQDGGEAVKTWRKGGFHLVLMDIQLPVMSGLEATKEIRRLEGVNGIGVFGGKANAVNGTERPPIPKEDDLGDKNDFKSPVIIVALTASSLQSDRHEALAAGCNDFLTKVRRHLNRPIREISPAGLNGANMSFFPQPVNFVWMERKVTEWGCMQALIDYDGWRKWKEYASAKAAAEDPVEREKREKEEKRKQKEQLKAMFLKGPPGSKKDDKKEEKKPTATTNGDDKVEDGSKLTTPKEAKDQTSKEVARKRQGKRGSSGSVMSQGKSGQGEALDVVGEEDEGMSR</sequence>
<protein>
    <submittedName>
        <fullName evidence="7">Response regulator mcs4</fullName>
    </submittedName>
</protein>
<dbReference type="PANTHER" id="PTHR45339:SF1">
    <property type="entry name" value="HYBRID SIGNAL TRANSDUCTION HISTIDINE KINASE J"/>
    <property type="match status" value="1"/>
</dbReference>
<dbReference type="STRING" id="1664694.A0A0N1HTU4"/>
<organism evidence="7 8">
    <name type="scientific">Cyphellophora attinorum</name>
    <dbReference type="NCBI Taxonomy" id="1664694"/>
    <lineage>
        <taxon>Eukaryota</taxon>
        <taxon>Fungi</taxon>
        <taxon>Dikarya</taxon>
        <taxon>Ascomycota</taxon>
        <taxon>Pezizomycotina</taxon>
        <taxon>Eurotiomycetes</taxon>
        <taxon>Chaetothyriomycetidae</taxon>
        <taxon>Chaetothyriales</taxon>
        <taxon>Cyphellophoraceae</taxon>
        <taxon>Cyphellophora</taxon>
    </lineage>
</organism>
<feature type="compositionally biased region" description="Polar residues" evidence="5">
    <location>
        <begin position="54"/>
        <end position="66"/>
    </location>
</feature>
<dbReference type="GO" id="GO:0000156">
    <property type="term" value="F:phosphorelay response regulator activity"/>
    <property type="evidence" value="ECO:0007669"/>
    <property type="project" value="UniProtKB-ARBA"/>
</dbReference>
<evidence type="ECO:0000256" key="5">
    <source>
        <dbReference type="SAM" id="MobiDB-lite"/>
    </source>
</evidence>